<dbReference type="PaxDb" id="6945-B7Q1H9"/>
<dbReference type="AlphaFoldDB" id="B7Q1H9"/>
<evidence type="ECO:0000313" key="1">
    <source>
        <dbReference type="EMBL" id="EEC12701.1"/>
    </source>
</evidence>
<evidence type="ECO:0000313" key="3">
    <source>
        <dbReference type="Proteomes" id="UP000001555"/>
    </source>
</evidence>
<accession>B7Q1H9</accession>
<dbReference type="EnsemblMetazoa" id="ISCW010009-RA">
    <property type="protein sequence ID" value="ISCW010009-PA"/>
    <property type="gene ID" value="ISCW010009"/>
</dbReference>
<dbReference type="Proteomes" id="UP000001555">
    <property type="component" value="Unassembled WGS sequence"/>
</dbReference>
<dbReference type="VEuPathDB" id="VectorBase:ISCW010009"/>
<dbReference type="VEuPathDB" id="VectorBase:ISCI010009"/>
<dbReference type="InParanoid" id="B7Q1H9"/>
<proteinExistence type="predicted"/>
<protein>
    <submittedName>
        <fullName evidence="1 2">Uncharacterized protein</fullName>
    </submittedName>
</protein>
<keyword evidence="3" id="KW-1185">Reference proteome</keyword>
<organism>
    <name type="scientific">Ixodes scapularis</name>
    <name type="common">Black-legged tick</name>
    <name type="synonym">Deer tick</name>
    <dbReference type="NCBI Taxonomy" id="6945"/>
    <lineage>
        <taxon>Eukaryota</taxon>
        <taxon>Metazoa</taxon>
        <taxon>Ecdysozoa</taxon>
        <taxon>Arthropoda</taxon>
        <taxon>Chelicerata</taxon>
        <taxon>Arachnida</taxon>
        <taxon>Acari</taxon>
        <taxon>Parasitiformes</taxon>
        <taxon>Ixodida</taxon>
        <taxon>Ixodoidea</taxon>
        <taxon>Ixodidae</taxon>
        <taxon>Ixodinae</taxon>
        <taxon>Ixodes</taxon>
    </lineage>
</organism>
<evidence type="ECO:0000313" key="2">
    <source>
        <dbReference type="EnsemblMetazoa" id="ISCW010009-PA"/>
    </source>
</evidence>
<reference evidence="1 3" key="1">
    <citation type="submission" date="2008-03" db="EMBL/GenBank/DDBJ databases">
        <title>Annotation of Ixodes scapularis.</title>
        <authorList>
            <consortium name="Ixodes scapularis Genome Project Consortium"/>
            <person name="Caler E."/>
            <person name="Hannick L.I."/>
            <person name="Bidwell S."/>
            <person name="Joardar V."/>
            <person name="Thiagarajan M."/>
            <person name="Amedeo P."/>
            <person name="Galinsky K.J."/>
            <person name="Schobel S."/>
            <person name="Inman J."/>
            <person name="Hostetler J."/>
            <person name="Miller J."/>
            <person name="Hammond M."/>
            <person name="Megy K."/>
            <person name="Lawson D."/>
            <person name="Kodira C."/>
            <person name="Sutton G."/>
            <person name="Meyer J."/>
            <person name="Hill C.A."/>
            <person name="Birren B."/>
            <person name="Nene V."/>
            <person name="Collins F."/>
            <person name="Alarcon-Chaidez F."/>
            <person name="Wikel S."/>
            <person name="Strausberg R."/>
        </authorList>
    </citation>
    <scope>NUCLEOTIDE SEQUENCE [LARGE SCALE GENOMIC DNA]</scope>
    <source>
        <strain evidence="3">Wikel</strain>
        <strain evidence="1">Wikel colony</strain>
    </source>
</reference>
<name>B7Q1H9_IXOSC</name>
<dbReference type="HOGENOM" id="CLU_2515167_0_0_1"/>
<dbReference type="EMBL" id="ABJB011134255">
    <property type="status" value="NOT_ANNOTATED_CDS"/>
    <property type="molecule type" value="Genomic_DNA"/>
</dbReference>
<sequence>MWNFIAFGYHTVVAYSLRETFKHHTLRSILEFYLENKMFQIGPTVRTFLDLFSAISTENNYRAQAGATFGGNGQDYVRSAFSGDD</sequence>
<reference evidence="2" key="2">
    <citation type="submission" date="2020-05" db="UniProtKB">
        <authorList>
            <consortium name="EnsemblMetazoa"/>
        </authorList>
    </citation>
    <scope>IDENTIFICATION</scope>
    <source>
        <strain evidence="2">wikel</strain>
    </source>
</reference>
<dbReference type="EMBL" id="DS837827">
    <property type="protein sequence ID" value="EEC12701.1"/>
    <property type="molecule type" value="Genomic_DNA"/>
</dbReference>
<gene>
    <name evidence="1" type="ORF">IscW_ISCW010009</name>
</gene>